<organism evidence="2">
    <name type="scientific">hydrothermal vent metagenome</name>
    <dbReference type="NCBI Taxonomy" id="652676"/>
    <lineage>
        <taxon>unclassified sequences</taxon>
        <taxon>metagenomes</taxon>
        <taxon>ecological metagenomes</taxon>
    </lineage>
</organism>
<protein>
    <submittedName>
        <fullName evidence="2">Fimh-like protein</fullName>
    </submittedName>
</protein>
<dbReference type="AlphaFoldDB" id="A0A1W1BRS3"/>
<dbReference type="Pfam" id="PF07603">
    <property type="entry name" value="Lcl_C"/>
    <property type="match status" value="1"/>
</dbReference>
<evidence type="ECO:0000259" key="1">
    <source>
        <dbReference type="Pfam" id="PF07603"/>
    </source>
</evidence>
<dbReference type="EMBL" id="FPHM01000034">
    <property type="protein sequence ID" value="SFV56162.1"/>
    <property type="molecule type" value="Genomic_DNA"/>
</dbReference>
<dbReference type="PANTHER" id="PTHR35812">
    <property type="entry name" value="LIPOPROTEIN"/>
    <property type="match status" value="1"/>
</dbReference>
<proteinExistence type="predicted"/>
<reference evidence="2" key="1">
    <citation type="submission" date="2016-10" db="EMBL/GenBank/DDBJ databases">
        <authorList>
            <person name="de Groot N.N."/>
        </authorList>
    </citation>
    <scope>NUCLEOTIDE SEQUENCE</scope>
</reference>
<evidence type="ECO:0000313" key="2">
    <source>
        <dbReference type="EMBL" id="SFV56162.1"/>
    </source>
</evidence>
<feature type="domain" description="Lcl C-terminal" evidence="1">
    <location>
        <begin position="18"/>
        <end position="122"/>
    </location>
</feature>
<dbReference type="PANTHER" id="PTHR35812:SF1">
    <property type="entry name" value="LIPOPROTEIN"/>
    <property type="match status" value="1"/>
</dbReference>
<dbReference type="InterPro" id="IPR011460">
    <property type="entry name" value="Lcl_C"/>
</dbReference>
<accession>A0A1W1BRS3</accession>
<gene>
    <name evidence="2" type="ORF">MNB_SV-13-2077</name>
</gene>
<name>A0A1W1BRS3_9ZZZZ</name>
<sequence>MKIILFVLTLNLAFASNILIDKKTKLIWQDNTSLKYIKKDWQGAINLCKNLNLSGHTDWRLPSIKELESILKTNFKNIGGSEYYWSSTQHESSKEFAYMMNFKRSYEYNNYKTYERYVRCVRGE</sequence>